<keyword evidence="1" id="KW-0812">Transmembrane</keyword>
<feature type="transmembrane region" description="Helical" evidence="1">
    <location>
        <begin position="20"/>
        <end position="41"/>
    </location>
</feature>
<gene>
    <name evidence="2" type="ORF">UFOPK1788_00293</name>
</gene>
<accession>A0A6J6FDW2</accession>
<evidence type="ECO:0000256" key="1">
    <source>
        <dbReference type="SAM" id="Phobius"/>
    </source>
</evidence>
<dbReference type="AlphaFoldDB" id="A0A6J6FDW2"/>
<sequence length="77" mass="8397">MTTLLHAAVEIDPNGVTPGVVGFLATAGVGIAVMFLALDLVRRIRRLRYREEARMNVDAEQAVDELIESIDKETGNS</sequence>
<keyword evidence="1" id="KW-0472">Membrane</keyword>
<evidence type="ECO:0000313" key="2">
    <source>
        <dbReference type="EMBL" id="CAB4587076.1"/>
    </source>
</evidence>
<protein>
    <submittedName>
        <fullName evidence="2">Unannotated protein</fullName>
    </submittedName>
</protein>
<reference evidence="2" key="1">
    <citation type="submission" date="2020-05" db="EMBL/GenBank/DDBJ databases">
        <authorList>
            <person name="Chiriac C."/>
            <person name="Salcher M."/>
            <person name="Ghai R."/>
            <person name="Kavagutti S V."/>
        </authorList>
    </citation>
    <scope>NUCLEOTIDE SEQUENCE</scope>
</reference>
<proteinExistence type="predicted"/>
<keyword evidence="1" id="KW-1133">Transmembrane helix</keyword>
<dbReference type="EMBL" id="CAEZUE010000023">
    <property type="protein sequence ID" value="CAB4587076.1"/>
    <property type="molecule type" value="Genomic_DNA"/>
</dbReference>
<name>A0A6J6FDW2_9ZZZZ</name>
<organism evidence="2">
    <name type="scientific">freshwater metagenome</name>
    <dbReference type="NCBI Taxonomy" id="449393"/>
    <lineage>
        <taxon>unclassified sequences</taxon>
        <taxon>metagenomes</taxon>
        <taxon>ecological metagenomes</taxon>
    </lineage>
</organism>